<feature type="region of interest" description="Disordered" evidence="1">
    <location>
        <begin position="86"/>
        <end position="110"/>
    </location>
</feature>
<comment type="caution">
    <text evidence="2">The sequence shown here is derived from an EMBL/GenBank/DDBJ whole genome shotgun (WGS) entry which is preliminary data.</text>
</comment>
<accession>A0A9P7UGK4</accession>
<evidence type="ECO:0000313" key="2">
    <source>
        <dbReference type="EMBL" id="KAG7055644.1"/>
    </source>
</evidence>
<sequence>MMSISSPCTAVTLLLQTVSFLQRDRYPLRRDQGILPQALSDACPTERARRGETDLDGQHTAGIQHRDAIFHGFVQQVQGTNSCLDKLATDSSHSSPRWSDDSHCRPGPAL</sequence>
<reference evidence="2" key="1">
    <citation type="submission" date="2021-05" db="EMBL/GenBank/DDBJ databases">
        <title>Comparative genomics of three Colletotrichum scovillei strains and genetic complementation revealed genes involved fungal growth and virulence on chili pepper.</title>
        <authorList>
            <person name="Hsieh D.-K."/>
            <person name="Chuang S.-C."/>
            <person name="Chen C.-Y."/>
            <person name="Chao Y.-T."/>
            <person name="Lu M.-Y.J."/>
            <person name="Lee M.-H."/>
            <person name="Shih M.-C."/>
        </authorList>
    </citation>
    <scope>NUCLEOTIDE SEQUENCE</scope>
    <source>
        <strain evidence="2">Coll-153</strain>
    </source>
</reference>
<dbReference type="EMBL" id="JAESDN010000002">
    <property type="protein sequence ID" value="KAG7055644.1"/>
    <property type="molecule type" value="Genomic_DNA"/>
</dbReference>
<name>A0A9P7UGK4_9PEZI</name>
<organism evidence="2 3">
    <name type="scientific">Colletotrichum scovillei</name>
    <dbReference type="NCBI Taxonomy" id="1209932"/>
    <lineage>
        <taxon>Eukaryota</taxon>
        <taxon>Fungi</taxon>
        <taxon>Dikarya</taxon>
        <taxon>Ascomycota</taxon>
        <taxon>Pezizomycotina</taxon>
        <taxon>Sordariomycetes</taxon>
        <taxon>Hypocreomycetidae</taxon>
        <taxon>Glomerellales</taxon>
        <taxon>Glomerellaceae</taxon>
        <taxon>Colletotrichum</taxon>
        <taxon>Colletotrichum acutatum species complex</taxon>
    </lineage>
</organism>
<protein>
    <submittedName>
        <fullName evidence="2">Uncharacterized protein</fullName>
    </submittedName>
</protein>
<evidence type="ECO:0000256" key="1">
    <source>
        <dbReference type="SAM" id="MobiDB-lite"/>
    </source>
</evidence>
<proteinExistence type="predicted"/>
<gene>
    <name evidence="2" type="ORF">JMJ77_008097</name>
</gene>
<keyword evidence="3" id="KW-1185">Reference proteome</keyword>
<evidence type="ECO:0000313" key="3">
    <source>
        <dbReference type="Proteomes" id="UP000699042"/>
    </source>
</evidence>
<dbReference type="Proteomes" id="UP000699042">
    <property type="component" value="Unassembled WGS sequence"/>
</dbReference>
<dbReference type="AlphaFoldDB" id="A0A9P7UGK4"/>